<evidence type="ECO:0000256" key="2">
    <source>
        <dbReference type="ARBA" id="ARBA00005690"/>
    </source>
</evidence>
<dbReference type="CDD" id="cd04475">
    <property type="entry name" value="RPA1_DBD_B"/>
    <property type="match status" value="1"/>
</dbReference>
<evidence type="ECO:0000259" key="12">
    <source>
        <dbReference type="Pfam" id="PF16900"/>
    </source>
</evidence>
<organism evidence="13 14">
    <name type="scientific">Tieghemostelium lacteum</name>
    <name type="common">Slime mold</name>
    <name type="synonym">Dictyostelium lacteum</name>
    <dbReference type="NCBI Taxonomy" id="361077"/>
    <lineage>
        <taxon>Eukaryota</taxon>
        <taxon>Amoebozoa</taxon>
        <taxon>Evosea</taxon>
        <taxon>Eumycetozoa</taxon>
        <taxon>Dictyostelia</taxon>
        <taxon>Dictyosteliales</taxon>
        <taxon>Raperosteliaceae</taxon>
        <taxon>Tieghemostelium</taxon>
    </lineage>
</organism>
<dbReference type="GO" id="GO:0005634">
    <property type="term" value="C:nucleus"/>
    <property type="evidence" value="ECO:0007669"/>
    <property type="project" value="UniProtKB-SubCell"/>
</dbReference>
<evidence type="ECO:0000256" key="7">
    <source>
        <dbReference type="ARBA" id="ARBA00023125"/>
    </source>
</evidence>
<evidence type="ECO:0000313" key="14">
    <source>
        <dbReference type="Proteomes" id="UP000076078"/>
    </source>
</evidence>
<evidence type="ECO:0000256" key="1">
    <source>
        <dbReference type="ARBA" id="ARBA00004123"/>
    </source>
</evidence>
<evidence type="ECO:0000256" key="8">
    <source>
        <dbReference type="ARBA" id="ARBA00023242"/>
    </source>
</evidence>
<keyword evidence="4" id="KW-0479">Metal-binding</keyword>
<dbReference type="GO" id="GO:0003677">
    <property type="term" value="F:DNA binding"/>
    <property type="evidence" value="ECO:0007669"/>
    <property type="project" value="UniProtKB-KW"/>
</dbReference>
<evidence type="ECO:0000259" key="10">
    <source>
        <dbReference type="Pfam" id="PF01336"/>
    </source>
</evidence>
<reference evidence="13 14" key="1">
    <citation type="submission" date="2015-12" db="EMBL/GenBank/DDBJ databases">
        <title>Dictyostelia acquired genes for synthesis and detection of signals that induce cell-type specialization by lateral gene transfer from prokaryotes.</title>
        <authorList>
            <person name="Gloeckner G."/>
            <person name="Schaap P."/>
        </authorList>
    </citation>
    <scope>NUCLEOTIDE SEQUENCE [LARGE SCALE GENOMIC DNA]</scope>
    <source>
        <strain evidence="13 14">TK</strain>
    </source>
</reference>
<dbReference type="STRING" id="361077.A0A151Z787"/>
<evidence type="ECO:0000256" key="6">
    <source>
        <dbReference type="ARBA" id="ARBA00022833"/>
    </source>
</evidence>
<keyword evidence="6" id="KW-0862">Zinc</keyword>
<keyword evidence="7 13" id="KW-0238">DNA-binding</keyword>
<dbReference type="FunCoup" id="A0A151Z787">
    <property type="interactions" value="574"/>
</dbReference>
<feature type="domain" description="Replication factor A C-terminal" evidence="11">
    <location>
        <begin position="468"/>
        <end position="599"/>
    </location>
</feature>
<dbReference type="InterPro" id="IPR013955">
    <property type="entry name" value="Rep_factor-A_C"/>
</dbReference>
<comment type="subcellular location">
    <subcellularLocation>
        <location evidence="1">Nucleus</location>
    </subcellularLocation>
</comment>
<feature type="domain" description="Replication protein A OB" evidence="12">
    <location>
        <begin position="295"/>
        <end position="392"/>
    </location>
</feature>
<proteinExistence type="inferred from homology"/>
<dbReference type="Proteomes" id="UP000076078">
    <property type="component" value="Unassembled WGS sequence"/>
</dbReference>
<dbReference type="Pfam" id="PF16900">
    <property type="entry name" value="REPA_OB_2"/>
    <property type="match status" value="1"/>
</dbReference>
<dbReference type="EMBL" id="LODT01000039">
    <property type="protein sequence ID" value="KYQ89831.1"/>
    <property type="molecule type" value="Genomic_DNA"/>
</dbReference>
<dbReference type="InterPro" id="IPR031657">
    <property type="entry name" value="REPA_OB_2"/>
</dbReference>
<evidence type="ECO:0000313" key="13">
    <source>
        <dbReference type="EMBL" id="KYQ89831.1"/>
    </source>
</evidence>
<protein>
    <submittedName>
        <fullName evidence="13">Putative ssDNA-binding protein</fullName>
    </submittedName>
</protein>
<name>A0A151Z787_TIELA</name>
<dbReference type="CDD" id="cd04474">
    <property type="entry name" value="RPA1_DBD_A"/>
    <property type="match status" value="1"/>
</dbReference>
<dbReference type="FunFam" id="2.40.50.140:FF:000041">
    <property type="entry name" value="Replication protein A subunit"/>
    <property type="match status" value="1"/>
</dbReference>
<keyword evidence="5" id="KW-0863">Zinc-finger</keyword>
<dbReference type="InterPro" id="IPR004365">
    <property type="entry name" value="NA-bd_OB_tRNA"/>
</dbReference>
<evidence type="ECO:0000256" key="3">
    <source>
        <dbReference type="ARBA" id="ARBA00022705"/>
    </source>
</evidence>
<accession>A0A151Z787</accession>
<dbReference type="FunFam" id="2.40.50.140:FF:000064">
    <property type="entry name" value="Replication protein A subunit"/>
    <property type="match status" value="1"/>
</dbReference>
<dbReference type="Pfam" id="PF08646">
    <property type="entry name" value="Rep_fac-A_C"/>
    <property type="match status" value="1"/>
</dbReference>
<evidence type="ECO:0000259" key="11">
    <source>
        <dbReference type="Pfam" id="PF08646"/>
    </source>
</evidence>
<dbReference type="Gene3D" id="2.40.50.140">
    <property type="entry name" value="Nucleic acid-binding proteins"/>
    <property type="match status" value="3"/>
</dbReference>
<evidence type="ECO:0000256" key="4">
    <source>
        <dbReference type="ARBA" id="ARBA00022723"/>
    </source>
</evidence>
<sequence>MTSNLPIAGCLIPYLIQAKEDTSANAKVIFSPDDINRLGSVIVQIKQQKEKSQPPNTKYFETILSDSKHLYQAVMMQQFPTFSIIKISQFQVQKSKGYILNATCEQLNVGQSLIGSPVLINFEALDSKAKQPQPTPQPHTKPVLSLPKSQSNNNNNNNRQDPSAALVDPGLANRDVMPISQLSSSTTDFCIEAIVRSKGPVRTWSKATSSGSLMSFELSDANGEIKATAFNEQQRQFENLLEVGKVYRFSGGHVKPIDPKFNKLAHPCELSFGTQTRVLLMENSNVKISYEFRRISDISELTAGTKIDVVGVIIDSQDIASVNIKNRSEPTPKKTLSILDDSNTSITVTFWGRAAQKLHSETKKNDVIVIKSAQVSDFNQKSLNCGDGTVFEVEPTDIPEASNLKMWYEKNSSVIEQGVSSLSLQSGMKTGSTLSTISNLRRVTINDLVDQKQKGNFANQTPQKALFLKINCYISRIRSTSNDKLVGYYNSCSKCKKSRTTEEYCEHCQDHQLPVKQYKMFMRIQDQDDSASAEILGETVGHKLFGMKADEFFAKSSAEQDDITAEQLSRMFTCTVKVSEYSGNIRYNIITAEPTDYAALAREEDYELVVSRLVVQNLLS</sequence>
<gene>
    <name evidence="13" type="ORF">DLAC_09808</name>
</gene>
<feature type="domain" description="OB" evidence="10">
    <location>
        <begin position="192"/>
        <end position="255"/>
    </location>
</feature>
<comment type="similarity">
    <text evidence="2">Belongs to the replication factor A protein 1 family.</text>
</comment>
<keyword evidence="14" id="KW-1185">Reference proteome</keyword>
<keyword evidence="8" id="KW-0539">Nucleus</keyword>
<evidence type="ECO:0000256" key="5">
    <source>
        <dbReference type="ARBA" id="ARBA00022771"/>
    </source>
</evidence>
<dbReference type="GO" id="GO:0008270">
    <property type="term" value="F:zinc ion binding"/>
    <property type="evidence" value="ECO:0007669"/>
    <property type="project" value="UniProtKB-KW"/>
</dbReference>
<dbReference type="OrthoDB" id="31067at2759"/>
<dbReference type="PANTHER" id="PTHR47165:SF4">
    <property type="entry name" value="OS03G0429900 PROTEIN"/>
    <property type="match status" value="1"/>
</dbReference>
<dbReference type="AlphaFoldDB" id="A0A151Z787"/>
<dbReference type="PANTHER" id="PTHR47165">
    <property type="entry name" value="OS03G0429900 PROTEIN"/>
    <property type="match status" value="1"/>
</dbReference>
<dbReference type="Pfam" id="PF01336">
    <property type="entry name" value="tRNA_anti-codon"/>
    <property type="match status" value="1"/>
</dbReference>
<dbReference type="InterPro" id="IPR012340">
    <property type="entry name" value="NA-bd_OB-fold"/>
</dbReference>
<keyword evidence="3" id="KW-0235">DNA replication</keyword>
<comment type="caution">
    <text evidence="13">The sequence shown here is derived from an EMBL/GenBank/DDBJ whole genome shotgun (WGS) entry which is preliminary data.</text>
</comment>
<dbReference type="InParanoid" id="A0A151Z787"/>
<dbReference type="GO" id="GO:0006260">
    <property type="term" value="P:DNA replication"/>
    <property type="evidence" value="ECO:0007669"/>
    <property type="project" value="UniProtKB-KW"/>
</dbReference>
<feature type="region of interest" description="Disordered" evidence="9">
    <location>
        <begin position="128"/>
        <end position="168"/>
    </location>
</feature>
<evidence type="ECO:0000256" key="9">
    <source>
        <dbReference type="SAM" id="MobiDB-lite"/>
    </source>
</evidence>
<dbReference type="SUPFAM" id="SSF50249">
    <property type="entry name" value="Nucleic acid-binding proteins"/>
    <property type="match status" value="3"/>
</dbReference>